<keyword evidence="5 6" id="KW-0539">Nucleus</keyword>
<reference evidence="11" key="1">
    <citation type="submission" date="2010-08" db="EMBL/GenBank/DDBJ databases">
        <authorList>
            <consortium name="Caenorhabditis japonica Sequencing Consortium"/>
            <person name="Wilson R.K."/>
        </authorList>
    </citation>
    <scope>NUCLEOTIDE SEQUENCE [LARGE SCALE GENOMIC DNA]</scope>
    <source>
        <strain evidence="11">DF5081</strain>
    </source>
</reference>
<dbReference type="PANTHER" id="PTHR24339:SF28">
    <property type="entry name" value="E5-RELATED"/>
    <property type="match status" value="1"/>
</dbReference>
<keyword evidence="11" id="KW-1185">Reference proteome</keyword>
<evidence type="ECO:0000256" key="5">
    <source>
        <dbReference type="ARBA" id="ARBA00023242"/>
    </source>
</evidence>
<dbReference type="InterPro" id="IPR020479">
    <property type="entry name" value="HD_metazoa"/>
</dbReference>
<feature type="region of interest" description="Disordered" evidence="8">
    <location>
        <begin position="1"/>
        <end position="53"/>
    </location>
</feature>
<proteinExistence type="inferred from homology"/>
<evidence type="ECO:0000313" key="10">
    <source>
        <dbReference type="EnsemblMetazoa" id="CJA19276b.1"/>
    </source>
</evidence>
<comment type="similarity">
    <text evidence="2">Belongs to the EMX homeobox family.</text>
</comment>
<evidence type="ECO:0000313" key="11">
    <source>
        <dbReference type="Proteomes" id="UP000005237"/>
    </source>
</evidence>
<dbReference type="OMA" id="HVQMACS"/>
<name>A0A8R1I617_CAEJA</name>
<dbReference type="PROSITE" id="PS00027">
    <property type="entry name" value="HOMEOBOX_1"/>
    <property type="match status" value="1"/>
</dbReference>
<evidence type="ECO:0000256" key="1">
    <source>
        <dbReference type="ARBA" id="ARBA00004123"/>
    </source>
</evidence>
<dbReference type="InterPro" id="IPR050877">
    <property type="entry name" value="EMX-VAX-Noto_Homeobox_TFs"/>
</dbReference>
<feature type="region of interest" description="Disordered" evidence="8">
    <location>
        <begin position="183"/>
        <end position="211"/>
    </location>
</feature>
<comment type="subcellular location">
    <subcellularLocation>
        <location evidence="1 6 7">Nucleus</location>
    </subcellularLocation>
</comment>
<accession>A0A8R1I617</accession>
<feature type="domain" description="Homeobox" evidence="9">
    <location>
        <begin position="126"/>
        <end position="186"/>
    </location>
</feature>
<evidence type="ECO:0000256" key="4">
    <source>
        <dbReference type="ARBA" id="ARBA00023155"/>
    </source>
</evidence>
<feature type="compositionally biased region" description="Acidic residues" evidence="8">
    <location>
        <begin position="15"/>
        <end position="29"/>
    </location>
</feature>
<dbReference type="GO" id="GO:0005634">
    <property type="term" value="C:nucleus"/>
    <property type="evidence" value="ECO:0007669"/>
    <property type="project" value="UniProtKB-SubCell"/>
</dbReference>
<dbReference type="InterPro" id="IPR001356">
    <property type="entry name" value="HD"/>
</dbReference>
<dbReference type="Proteomes" id="UP000005237">
    <property type="component" value="Unassembled WGS sequence"/>
</dbReference>
<dbReference type="PRINTS" id="PR00031">
    <property type="entry name" value="HTHREPRESSR"/>
</dbReference>
<dbReference type="FunFam" id="1.10.10.60:FF:000081">
    <property type="entry name" value="Empty spiracles homeobox 2"/>
    <property type="match status" value="1"/>
</dbReference>
<dbReference type="PROSITE" id="PS50071">
    <property type="entry name" value="HOMEOBOX_2"/>
    <property type="match status" value="1"/>
</dbReference>
<dbReference type="PANTHER" id="PTHR24339">
    <property type="entry name" value="HOMEOBOX PROTEIN EMX-RELATED"/>
    <property type="match status" value="1"/>
</dbReference>
<dbReference type="EnsemblMetazoa" id="CJA19276b.1">
    <property type="protein sequence ID" value="CJA19276b.1"/>
    <property type="gene ID" value="WBGene00138481"/>
</dbReference>
<protein>
    <submittedName>
        <fullName evidence="10">Homeobox domain-containing protein</fullName>
    </submittedName>
</protein>
<feature type="DNA-binding region" description="Homeobox" evidence="6">
    <location>
        <begin position="128"/>
        <end position="187"/>
    </location>
</feature>
<feature type="compositionally biased region" description="Acidic residues" evidence="8">
    <location>
        <begin position="199"/>
        <end position="211"/>
    </location>
</feature>
<dbReference type="SUPFAM" id="SSF46689">
    <property type="entry name" value="Homeodomain-like"/>
    <property type="match status" value="1"/>
</dbReference>
<keyword evidence="4 6" id="KW-0371">Homeobox</keyword>
<dbReference type="InterPro" id="IPR000047">
    <property type="entry name" value="HTH_motif"/>
</dbReference>
<dbReference type="GO" id="GO:0000978">
    <property type="term" value="F:RNA polymerase II cis-regulatory region sequence-specific DNA binding"/>
    <property type="evidence" value="ECO:0007669"/>
    <property type="project" value="TreeGrafter"/>
</dbReference>
<evidence type="ECO:0000256" key="8">
    <source>
        <dbReference type="SAM" id="MobiDB-lite"/>
    </source>
</evidence>
<dbReference type="Gene3D" id="1.10.10.60">
    <property type="entry name" value="Homeodomain-like"/>
    <property type="match status" value="1"/>
</dbReference>
<dbReference type="Pfam" id="PF00046">
    <property type="entry name" value="Homeodomain"/>
    <property type="match status" value="1"/>
</dbReference>
<dbReference type="InterPro" id="IPR017970">
    <property type="entry name" value="Homeobox_CS"/>
</dbReference>
<evidence type="ECO:0000256" key="3">
    <source>
        <dbReference type="ARBA" id="ARBA00023125"/>
    </source>
</evidence>
<evidence type="ECO:0000256" key="2">
    <source>
        <dbReference type="ARBA" id="ARBA00007397"/>
    </source>
</evidence>
<sequence length="211" mass="23702">MTLKFSVERLVKSEMEEEEEEEEEVEDVAESSLKKIHAESDGEESEEKSAKDEPLAQTLSYFDVLLPHVQMACSNPFISGIGAASGADQNANGTSGWQHPWLELLQSTTAAQFGDVTAGLFLQPLRKNKRIRTAFSAAQLIQLEKAFEGNHYVVGNERKQLASRLSLTETQVKVWFQNRRTKHKRVRLESSDPNTTLSNDEDDEEDKQSSS</sequence>
<dbReference type="GO" id="GO:0000981">
    <property type="term" value="F:DNA-binding transcription factor activity, RNA polymerase II-specific"/>
    <property type="evidence" value="ECO:0007669"/>
    <property type="project" value="InterPro"/>
</dbReference>
<dbReference type="SMART" id="SM00389">
    <property type="entry name" value="HOX"/>
    <property type="match status" value="1"/>
</dbReference>
<dbReference type="CDD" id="cd00086">
    <property type="entry name" value="homeodomain"/>
    <property type="match status" value="1"/>
</dbReference>
<dbReference type="GO" id="GO:0007420">
    <property type="term" value="P:brain development"/>
    <property type="evidence" value="ECO:0007669"/>
    <property type="project" value="TreeGrafter"/>
</dbReference>
<evidence type="ECO:0000256" key="7">
    <source>
        <dbReference type="RuleBase" id="RU000682"/>
    </source>
</evidence>
<dbReference type="GO" id="GO:0030182">
    <property type="term" value="P:neuron differentiation"/>
    <property type="evidence" value="ECO:0007669"/>
    <property type="project" value="TreeGrafter"/>
</dbReference>
<feature type="compositionally biased region" description="Basic and acidic residues" evidence="8">
    <location>
        <begin position="1"/>
        <end position="14"/>
    </location>
</feature>
<dbReference type="InterPro" id="IPR009057">
    <property type="entry name" value="Homeodomain-like_sf"/>
</dbReference>
<evidence type="ECO:0000259" key="9">
    <source>
        <dbReference type="PROSITE" id="PS50071"/>
    </source>
</evidence>
<keyword evidence="3 6" id="KW-0238">DNA-binding</keyword>
<dbReference type="PRINTS" id="PR00024">
    <property type="entry name" value="HOMEOBOX"/>
</dbReference>
<reference evidence="10" key="2">
    <citation type="submission" date="2022-06" db="UniProtKB">
        <authorList>
            <consortium name="EnsemblMetazoa"/>
        </authorList>
    </citation>
    <scope>IDENTIFICATION</scope>
    <source>
        <strain evidence="10">DF5081</strain>
    </source>
</reference>
<evidence type="ECO:0000256" key="6">
    <source>
        <dbReference type="PROSITE-ProRule" id="PRU00108"/>
    </source>
</evidence>
<dbReference type="AlphaFoldDB" id="A0A8R1I617"/>
<organism evidence="10 11">
    <name type="scientific">Caenorhabditis japonica</name>
    <dbReference type="NCBI Taxonomy" id="281687"/>
    <lineage>
        <taxon>Eukaryota</taxon>
        <taxon>Metazoa</taxon>
        <taxon>Ecdysozoa</taxon>
        <taxon>Nematoda</taxon>
        <taxon>Chromadorea</taxon>
        <taxon>Rhabditida</taxon>
        <taxon>Rhabditina</taxon>
        <taxon>Rhabditomorpha</taxon>
        <taxon>Rhabditoidea</taxon>
        <taxon>Rhabditidae</taxon>
        <taxon>Peloderinae</taxon>
        <taxon>Caenorhabditis</taxon>
    </lineage>
</organism>